<sequence length="252" mass="28912">MTVRSFRFLYGQNKFKNKNNMATLKLNKFILLPCRAASALVRCGFAVTAGIMMKTFSPDTGRIFYENAVSDYLIRRFAEIMRWYEDCPCPTGFLTAGSPVWVFLPEEGKEGDELLRSVRKEIDNRPIRVITRENYRRCISLPGQLISRLDRVDDDLLSEYLCHTLLSKQDGTYVDSRRWESSKKGDPVHGFISDMLAACLSARLPIVDGDLPGILTRMARHHIPSVRAKLREQDRMILQACPSLNEYQHAMK</sequence>
<dbReference type="Proteomes" id="UP000462015">
    <property type="component" value="Unassembled WGS sequence"/>
</dbReference>
<proteinExistence type="predicted"/>
<name>A0A6I1AWQ8_PHOVU</name>
<evidence type="ECO:0000313" key="2">
    <source>
        <dbReference type="Proteomes" id="UP000462015"/>
    </source>
</evidence>
<dbReference type="EMBL" id="WDAL01000016">
    <property type="protein sequence ID" value="KAB6636091.1"/>
    <property type="molecule type" value="Genomic_DNA"/>
</dbReference>
<evidence type="ECO:0000313" key="1">
    <source>
        <dbReference type="EMBL" id="KAB6636091.1"/>
    </source>
</evidence>
<protein>
    <submittedName>
        <fullName evidence="1">Uncharacterized protein</fullName>
    </submittedName>
</protein>
<gene>
    <name evidence="1" type="ORF">GAY12_09395</name>
</gene>
<dbReference type="AlphaFoldDB" id="A0A6I1AWQ8"/>
<accession>A0A6I1AWQ8</accession>
<comment type="caution">
    <text evidence="1">The sequence shown here is derived from an EMBL/GenBank/DDBJ whole genome shotgun (WGS) entry which is preliminary data.</text>
</comment>
<reference evidence="1 2" key="1">
    <citation type="journal article" date="2019" name="Nat. Med.">
        <title>A library of human gut bacterial isolates paired with longitudinal multiomics data enables mechanistic microbiome research.</title>
        <authorList>
            <person name="Poyet M."/>
            <person name="Groussin M."/>
            <person name="Gibbons S.M."/>
            <person name="Avila-Pacheco J."/>
            <person name="Jiang X."/>
            <person name="Kearney S.M."/>
            <person name="Perrotta A.R."/>
            <person name="Berdy B."/>
            <person name="Zhao S."/>
            <person name="Lieberman T.D."/>
            <person name="Swanson P.K."/>
            <person name="Smith M."/>
            <person name="Roesemann S."/>
            <person name="Alexander J.E."/>
            <person name="Rich S.A."/>
            <person name="Livny J."/>
            <person name="Vlamakis H."/>
            <person name="Clish C."/>
            <person name="Bullock K."/>
            <person name="Deik A."/>
            <person name="Scott J."/>
            <person name="Pierce K.A."/>
            <person name="Xavier R.J."/>
            <person name="Alm E.J."/>
        </authorList>
    </citation>
    <scope>NUCLEOTIDE SEQUENCE [LARGE SCALE GENOMIC DNA]</scope>
    <source>
        <strain evidence="1 2">BIOML-A98</strain>
    </source>
</reference>
<organism evidence="1 2">
    <name type="scientific">Phocaeicola vulgatus</name>
    <name type="common">Bacteroides vulgatus</name>
    <dbReference type="NCBI Taxonomy" id="821"/>
    <lineage>
        <taxon>Bacteria</taxon>
        <taxon>Pseudomonadati</taxon>
        <taxon>Bacteroidota</taxon>
        <taxon>Bacteroidia</taxon>
        <taxon>Bacteroidales</taxon>
        <taxon>Bacteroidaceae</taxon>
        <taxon>Phocaeicola</taxon>
    </lineage>
</organism>